<dbReference type="KEGG" id="hgn:E6W36_00660"/>
<dbReference type="SUPFAM" id="SSF52540">
    <property type="entry name" value="P-loop containing nucleoside triphosphate hydrolases"/>
    <property type="match status" value="1"/>
</dbReference>
<keyword evidence="3" id="KW-1003">Cell membrane</keyword>
<dbReference type="InterPro" id="IPR003688">
    <property type="entry name" value="TraG/VirD4"/>
</dbReference>
<keyword evidence="4" id="KW-0812">Transmembrane</keyword>
<evidence type="ECO:0000313" key="7">
    <source>
        <dbReference type="EMBL" id="QCI78683.1"/>
    </source>
</evidence>
<comment type="subcellular location">
    <subcellularLocation>
        <location evidence="1">Cell membrane</location>
        <topology evidence="1">Multi-pass membrane protein</topology>
    </subcellularLocation>
</comment>
<name>A0A4D7C7L8_9SPHN</name>
<comment type="similarity">
    <text evidence="2">Belongs to the VirD4/TraG family.</text>
</comment>
<keyword evidence="5" id="KW-1133">Transmembrane helix</keyword>
<evidence type="ECO:0000256" key="3">
    <source>
        <dbReference type="ARBA" id="ARBA00022475"/>
    </source>
</evidence>
<keyword evidence="6" id="KW-0472">Membrane</keyword>
<dbReference type="Pfam" id="PF02534">
    <property type="entry name" value="T4SS-DNA_transf"/>
    <property type="match status" value="1"/>
</dbReference>
<evidence type="ECO:0000256" key="5">
    <source>
        <dbReference type="ARBA" id="ARBA00022989"/>
    </source>
</evidence>
<sequence>MARGRRGLEQSVDFALTELNRAVEKHPDNPVVKALAARLLGNGGDLSGQGNLTPLAVNTLPENALILGHEANSPDKLLGFAGEGSLITVAPPGSGKTQCHVLPNLLTWNGPAVVLDIKGEIHAATSAWRAANVGPIFKFSPLDPDQGHSYNPLLAVSDEPDHIWEDSRFLADMLIVPSGKSKDPFWESRARDVLNAAIAITVRNNSPEERTMAPVLDILHGVGWDRFIISLQAATDVPTMARMGRSLGEMEPKTRDGVLQSALASMSAWEGARIARATQKSDWTPPI</sequence>
<dbReference type="Proteomes" id="UP000298714">
    <property type="component" value="Chromosome"/>
</dbReference>
<accession>A0A4D7C7L8</accession>
<proteinExistence type="inferred from homology"/>
<evidence type="ECO:0008006" key="9">
    <source>
        <dbReference type="Google" id="ProtNLM"/>
    </source>
</evidence>
<evidence type="ECO:0000256" key="6">
    <source>
        <dbReference type="ARBA" id="ARBA00023136"/>
    </source>
</evidence>
<evidence type="ECO:0000256" key="4">
    <source>
        <dbReference type="ARBA" id="ARBA00022692"/>
    </source>
</evidence>
<dbReference type="EMBL" id="CP039704">
    <property type="protein sequence ID" value="QCI78683.1"/>
    <property type="molecule type" value="Genomic_DNA"/>
</dbReference>
<dbReference type="InterPro" id="IPR051539">
    <property type="entry name" value="T4SS-coupling_protein"/>
</dbReference>
<evidence type="ECO:0000256" key="1">
    <source>
        <dbReference type="ARBA" id="ARBA00004651"/>
    </source>
</evidence>
<dbReference type="GO" id="GO:0005886">
    <property type="term" value="C:plasma membrane"/>
    <property type="evidence" value="ECO:0007669"/>
    <property type="project" value="UniProtKB-SubCell"/>
</dbReference>
<keyword evidence="8" id="KW-1185">Reference proteome</keyword>
<organism evidence="7 8">
    <name type="scientific">Hankyongella ginsenosidimutans</name>
    <dbReference type="NCBI Taxonomy" id="1763828"/>
    <lineage>
        <taxon>Bacteria</taxon>
        <taxon>Pseudomonadati</taxon>
        <taxon>Pseudomonadota</taxon>
        <taxon>Alphaproteobacteria</taxon>
        <taxon>Sphingomonadales</taxon>
        <taxon>Sphingomonadaceae</taxon>
        <taxon>Hankyongella</taxon>
    </lineage>
</organism>
<dbReference type="InterPro" id="IPR027417">
    <property type="entry name" value="P-loop_NTPase"/>
</dbReference>
<evidence type="ECO:0000313" key="8">
    <source>
        <dbReference type="Proteomes" id="UP000298714"/>
    </source>
</evidence>
<dbReference type="PANTHER" id="PTHR37937">
    <property type="entry name" value="CONJUGATIVE TRANSFER: DNA TRANSPORT"/>
    <property type="match status" value="1"/>
</dbReference>
<evidence type="ECO:0000256" key="2">
    <source>
        <dbReference type="ARBA" id="ARBA00008806"/>
    </source>
</evidence>
<protein>
    <recommendedName>
        <fullName evidence="9">Type IV secretory system conjugative DNA transfer family protein</fullName>
    </recommendedName>
</protein>
<dbReference type="PANTHER" id="PTHR37937:SF1">
    <property type="entry name" value="CONJUGATIVE TRANSFER: DNA TRANSPORT"/>
    <property type="match status" value="1"/>
</dbReference>
<reference evidence="8" key="1">
    <citation type="submission" date="2019-04" db="EMBL/GenBank/DDBJ databases">
        <title>Complete genome sequence of Sphingomonas sp. W1-2-3.</title>
        <authorList>
            <person name="Im W.T."/>
        </authorList>
    </citation>
    <scope>NUCLEOTIDE SEQUENCE [LARGE SCALE GENOMIC DNA]</scope>
    <source>
        <strain evidence="8">W1-2-3</strain>
    </source>
</reference>
<gene>
    <name evidence="7" type="ORF">E6W36_00660</name>
</gene>
<dbReference type="AlphaFoldDB" id="A0A4D7C7L8"/>